<keyword evidence="2" id="KW-1185">Reference proteome</keyword>
<accession>A0A5E4UCR4</accession>
<sequence>MFCVGSDSVWFPVHHYPGRRLSGSRVEVLDDFNRQCKDGASASDHVFEEFVAQFSLIGRLDFCRNWLTHNWKPEILTNVARGHMSSLDSGRNYLNGKEKDALRKAENTALEILPLLFTDDRREMLKTADFGERGQIFMRFPDIDLRVPLGKECFEDRDRGLKQHEIEKLFVNQEGTSPSMFERFARQFDIDNDDWGPKNPQILDQEACSTWSTAINRWLGDRPIANLVASGDVMRALGVALRTLGWRAATFEDNEDLKFGDLLRKSAEAFYRYGSTQAYCSRLVEIGELYARAGDSKASTDAYRYASDKLGNVALATLRHGEKISAEICREAALKCFDVLGERVRHDTEVTNQGEKPARRSDGFLGCDEFEWKWNQALSGRALRRMP</sequence>
<evidence type="ECO:0000313" key="2">
    <source>
        <dbReference type="Proteomes" id="UP000366819"/>
    </source>
</evidence>
<dbReference type="Proteomes" id="UP000366819">
    <property type="component" value="Unassembled WGS sequence"/>
</dbReference>
<evidence type="ECO:0000313" key="1">
    <source>
        <dbReference type="EMBL" id="VVD97332.1"/>
    </source>
</evidence>
<protein>
    <submittedName>
        <fullName evidence="1">Uncharacterized protein</fullName>
    </submittedName>
</protein>
<name>A0A5E4UCR4_9BURK</name>
<dbReference type="AlphaFoldDB" id="A0A5E4UCR4"/>
<dbReference type="EMBL" id="CABPSN010000002">
    <property type="protein sequence ID" value="VVD97332.1"/>
    <property type="molecule type" value="Genomic_DNA"/>
</dbReference>
<gene>
    <name evidence="1" type="ORF">PAQ31011_01956</name>
</gene>
<proteinExistence type="predicted"/>
<reference evidence="1 2" key="1">
    <citation type="submission" date="2019-08" db="EMBL/GenBank/DDBJ databases">
        <authorList>
            <person name="Peeters C."/>
        </authorList>
    </citation>
    <scope>NUCLEOTIDE SEQUENCE [LARGE SCALE GENOMIC DNA]</scope>
    <source>
        <strain evidence="1 2">LMG 31011</strain>
    </source>
</reference>
<organism evidence="1 2">
    <name type="scientific">Pandoraea aquatica</name>
    <dbReference type="NCBI Taxonomy" id="2508290"/>
    <lineage>
        <taxon>Bacteria</taxon>
        <taxon>Pseudomonadati</taxon>
        <taxon>Pseudomonadota</taxon>
        <taxon>Betaproteobacteria</taxon>
        <taxon>Burkholderiales</taxon>
        <taxon>Burkholderiaceae</taxon>
        <taxon>Pandoraea</taxon>
    </lineage>
</organism>